<evidence type="ECO:0000256" key="1">
    <source>
        <dbReference type="ARBA" id="ARBA00022475"/>
    </source>
</evidence>
<dbReference type="HAMAP" id="MF_00509">
    <property type="entry name" value="ZipA"/>
    <property type="match status" value="1"/>
</dbReference>
<keyword evidence="3 8" id="KW-0132">Cell division</keyword>
<dbReference type="PANTHER" id="PTHR38685:SF1">
    <property type="entry name" value="CELL DIVISION PROTEIN ZIPA"/>
    <property type="match status" value="1"/>
</dbReference>
<comment type="caution">
    <text evidence="11">The sequence shown here is derived from an EMBL/GenBank/DDBJ whole genome shotgun (WGS) entry which is preliminary data.</text>
</comment>
<dbReference type="Pfam" id="PF04354">
    <property type="entry name" value="ZipA_C"/>
    <property type="match status" value="1"/>
</dbReference>
<keyword evidence="5 8" id="KW-1133">Transmembrane helix</keyword>
<evidence type="ECO:0000256" key="2">
    <source>
        <dbReference type="ARBA" id="ARBA00022519"/>
    </source>
</evidence>
<proteinExistence type="inferred from homology"/>
<name>A0ABU9GQK8_9GAMM</name>
<keyword evidence="7 8" id="KW-0131">Cell cycle</keyword>
<keyword evidence="4 8" id="KW-0812">Transmembrane</keyword>
<keyword evidence="2 8" id="KW-0997">Cell inner membrane</keyword>
<dbReference type="Proteomes" id="UP001369082">
    <property type="component" value="Unassembled WGS sequence"/>
</dbReference>
<dbReference type="RefSeq" id="WP_341597662.1">
    <property type="nucleotide sequence ID" value="NZ_JBAKAZ010000025.1"/>
</dbReference>
<protein>
    <recommendedName>
        <fullName evidence="8 9">Cell division protein ZipA</fullName>
    </recommendedName>
</protein>
<comment type="function">
    <text evidence="8 9">Essential cell division protein that stabilizes the FtsZ protofilaments by cross-linking them and that serves as a cytoplasmic membrane anchor for the Z ring. Also required for the recruitment to the septal ring of downstream cell division proteins.</text>
</comment>
<evidence type="ECO:0000256" key="4">
    <source>
        <dbReference type="ARBA" id="ARBA00022692"/>
    </source>
</evidence>
<gene>
    <name evidence="8 11" type="primary">zipA</name>
    <name evidence="11" type="ORF">V6256_08240</name>
</gene>
<evidence type="ECO:0000256" key="8">
    <source>
        <dbReference type="HAMAP-Rule" id="MF_00509"/>
    </source>
</evidence>
<comment type="similarity">
    <text evidence="8 9">Belongs to the ZipA family.</text>
</comment>
<dbReference type="EMBL" id="JBAKAZ010000025">
    <property type="protein sequence ID" value="MEL0629597.1"/>
    <property type="molecule type" value="Genomic_DNA"/>
</dbReference>
<keyword evidence="12" id="KW-1185">Reference proteome</keyword>
<evidence type="ECO:0000259" key="10">
    <source>
        <dbReference type="SMART" id="SM00771"/>
    </source>
</evidence>
<dbReference type="InterPro" id="IPR011919">
    <property type="entry name" value="Cell_div_ZipA"/>
</dbReference>
<dbReference type="GO" id="GO:0051301">
    <property type="term" value="P:cell division"/>
    <property type="evidence" value="ECO:0007669"/>
    <property type="project" value="UniProtKB-KW"/>
</dbReference>
<feature type="transmembrane region" description="Helical" evidence="8">
    <location>
        <begin position="24"/>
        <end position="45"/>
    </location>
</feature>
<comment type="subunit">
    <text evidence="8">Interacts with FtsZ via their C-terminal domains.</text>
</comment>
<evidence type="ECO:0000256" key="3">
    <source>
        <dbReference type="ARBA" id="ARBA00022618"/>
    </source>
</evidence>
<feature type="domain" description="ZipA C-terminal FtsZ-binding" evidence="10">
    <location>
        <begin position="177"/>
        <end position="308"/>
    </location>
</feature>
<accession>A0ABU9GQK8</accession>
<organism evidence="11 12">
    <name type="scientific">Psychromonas aquatilis</name>
    <dbReference type="NCBI Taxonomy" id="2005072"/>
    <lineage>
        <taxon>Bacteria</taxon>
        <taxon>Pseudomonadati</taxon>
        <taxon>Pseudomonadota</taxon>
        <taxon>Gammaproteobacteria</taxon>
        <taxon>Alteromonadales</taxon>
        <taxon>Psychromonadaceae</taxon>
        <taxon>Psychromonas</taxon>
    </lineage>
</organism>
<keyword evidence="1 8" id="KW-1003">Cell membrane</keyword>
<dbReference type="NCBIfam" id="TIGR02205">
    <property type="entry name" value="septum_zipA"/>
    <property type="match status" value="1"/>
</dbReference>
<dbReference type="InterPro" id="IPR007449">
    <property type="entry name" value="ZipA_FtsZ-bd_C"/>
</dbReference>
<dbReference type="InterPro" id="IPR036765">
    <property type="entry name" value="ZipA_FtsZ-bd_C_sf"/>
</dbReference>
<evidence type="ECO:0000313" key="12">
    <source>
        <dbReference type="Proteomes" id="UP001369082"/>
    </source>
</evidence>
<reference evidence="11 12" key="1">
    <citation type="submission" date="2024-02" db="EMBL/GenBank/DDBJ databases">
        <title>Bacteria isolated from the canopy kelp, Nereocystis luetkeana.</title>
        <authorList>
            <person name="Pfister C.A."/>
            <person name="Younker I.T."/>
            <person name="Light S.H."/>
        </authorList>
    </citation>
    <scope>NUCLEOTIDE SEQUENCE [LARGE SCALE GENOMIC DNA]</scope>
    <source>
        <strain evidence="11 12">TI.1.05</strain>
    </source>
</reference>
<dbReference type="PANTHER" id="PTHR38685">
    <property type="entry name" value="CELL DIVISION PROTEIN ZIPA"/>
    <property type="match status" value="1"/>
</dbReference>
<evidence type="ECO:0000313" key="11">
    <source>
        <dbReference type="EMBL" id="MEL0629597.1"/>
    </source>
</evidence>
<evidence type="ECO:0000256" key="5">
    <source>
        <dbReference type="ARBA" id="ARBA00022989"/>
    </source>
</evidence>
<sequence length="312" mass="35667">MIQGNLVGHNLIYNGLRDTIMQHFQSILIAIGILAIAGVLIHGFLTNRKEQLAQKELEQEQYDEQHIDDDLEQESDDSQLETDLNDIAFSESREKDDYDNFNFTFDEYEPVEHDVENGVENTTSVSEVKEGESLKPVDADVITEIPVKDFHMAEAIEKSNQPEITEEPAAEPEETDQVELFIFNVAAKGDNRLGGHELLQFFLTSGFRYGDMNIFHRHENSDGTGEVLFSIANMMAPGTFDLDTIEQFNSPGISFFFTAPNPKISVNEAFELMLRAVEQVAEEFDCDVLNEKREMFTSEQFHEYQDRLKKYN</sequence>
<evidence type="ECO:0000256" key="6">
    <source>
        <dbReference type="ARBA" id="ARBA00023136"/>
    </source>
</evidence>
<comment type="subcellular location">
    <subcellularLocation>
        <location evidence="8">Cell inner membrane</location>
        <topology evidence="8">Single-pass type I membrane protein</topology>
    </subcellularLocation>
    <text evidence="8">Localizes to the Z ring in an FtsZ-dependent manner.</text>
</comment>
<dbReference type="Gene3D" id="3.30.1400.10">
    <property type="entry name" value="ZipA, C-terminal FtsZ-binding domain"/>
    <property type="match status" value="1"/>
</dbReference>
<dbReference type="SMART" id="SM00771">
    <property type="entry name" value="ZipA_C"/>
    <property type="match status" value="1"/>
</dbReference>
<dbReference type="SUPFAM" id="SSF64383">
    <property type="entry name" value="Cell-division protein ZipA, C-terminal domain"/>
    <property type="match status" value="1"/>
</dbReference>
<evidence type="ECO:0000256" key="7">
    <source>
        <dbReference type="ARBA" id="ARBA00023306"/>
    </source>
</evidence>
<keyword evidence="6 8" id="KW-0472">Membrane</keyword>
<evidence type="ECO:0000256" key="9">
    <source>
        <dbReference type="RuleBase" id="RU003612"/>
    </source>
</evidence>